<evidence type="ECO:0000313" key="1">
    <source>
        <dbReference type="EMBL" id="PYI38099.1"/>
    </source>
</evidence>
<proteinExistence type="predicted"/>
<accession>A0A2V5IND9</accession>
<dbReference type="Proteomes" id="UP000247980">
    <property type="component" value="Unassembled WGS sequence"/>
</dbReference>
<dbReference type="AlphaFoldDB" id="A0A2V5IND9"/>
<protein>
    <submittedName>
        <fullName evidence="1">Uncharacterized protein</fullName>
    </submittedName>
</protein>
<sequence>MDIPRTAKLHLELDVEFDGSDAVQGYARHWAHEQAGDDAASLEAKLAQAAESPESALMMVLEPDDLLGEVPGVMALGASMWIDGGSEADTSWPDEAELDDEEEFDDEAEESDEDWLQKIFLAADKLPGLDLTVLGYATAELNPDTRAQALRQATNLRGALHWAYEYVIDQLFDDVQTLRTSADSVGETLQLCALPPAYRPAFDALFAQRFLVVALDVGHCLVSGFSSPSCLAQELALKLLLDSVESLEFMLPDLDMPQDWRVLASENLFTSLDHELLYLSHDGASDISDWFTPYLNQTLNPYAANE</sequence>
<dbReference type="OrthoDB" id="4929423at2"/>
<comment type="caution">
    <text evidence="1">The sequence shown here is derived from an EMBL/GenBank/DDBJ whole genome shotgun (WGS) entry which is preliminary data.</text>
</comment>
<organism evidence="1 2">
    <name type="scientific">Arthrobacter psychrolactophilus</name>
    <dbReference type="NCBI Taxonomy" id="92442"/>
    <lineage>
        <taxon>Bacteria</taxon>
        <taxon>Bacillati</taxon>
        <taxon>Actinomycetota</taxon>
        <taxon>Actinomycetes</taxon>
        <taxon>Micrococcales</taxon>
        <taxon>Micrococcaceae</taxon>
        <taxon>Arthrobacter</taxon>
    </lineage>
</organism>
<gene>
    <name evidence="1" type="ORF">CVS30_11990</name>
</gene>
<keyword evidence="2" id="KW-1185">Reference proteome</keyword>
<dbReference type="EMBL" id="QJVC01000012">
    <property type="protein sequence ID" value="PYI38099.1"/>
    <property type="molecule type" value="Genomic_DNA"/>
</dbReference>
<name>A0A2V5IND9_9MICC</name>
<evidence type="ECO:0000313" key="2">
    <source>
        <dbReference type="Proteomes" id="UP000247980"/>
    </source>
</evidence>
<reference evidence="1 2" key="1">
    <citation type="submission" date="2018-05" db="EMBL/GenBank/DDBJ databases">
        <title>Genetic diversity of glacier-inhabiting Cryobacterium bacteria in China and description of Cryobacterium mengkeensis sp. nov. and Arthrobacter glacialis sp. nov.</title>
        <authorList>
            <person name="Liu Q."/>
            <person name="Xin Y.-H."/>
        </authorList>
    </citation>
    <scope>NUCLEOTIDE SEQUENCE [LARGE SCALE GENOMIC DNA]</scope>
    <source>
        <strain evidence="1 2">B7</strain>
    </source>
</reference>
<dbReference type="RefSeq" id="WP_110485566.1">
    <property type="nucleotide sequence ID" value="NZ_QJVC01000012.1"/>
</dbReference>